<evidence type="ECO:0008006" key="5">
    <source>
        <dbReference type="Google" id="ProtNLM"/>
    </source>
</evidence>
<proteinExistence type="predicted"/>
<dbReference type="Pfam" id="PF01796">
    <property type="entry name" value="OB_ChsH2_C"/>
    <property type="match status" value="1"/>
</dbReference>
<keyword evidence="4" id="KW-1185">Reference proteome</keyword>
<dbReference type="InterPro" id="IPR012340">
    <property type="entry name" value="NA-bd_OB-fold"/>
</dbReference>
<dbReference type="InterPro" id="IPR052513">
    <property type="entry name" value="Thioester_dehydratase-like"/>
</dbReference>
<evidence type="ECO:0000259" key="2">
    <source>
        <dbReference type="Pfam" id="PF12172"/>
    </source>
</evidence>
<evidence type="ECO:0000259" key="1">
    <source>
        <dbReference type="Pfam" id="PF01796"/>
    </source>
</evidence>
<dbReference type="InterPro" id="IPR002878">
    <property type="entry name" value="ChsH2_C"/>
</dbReference>
<comment type="caution">
    <text evidence="3">The sequence shown here is derived from an EMBL/GenBank/DDBJ whole genome shotgun (WGS) entry which is preliminary data.</text>
</comment>
<reference evidence="3" key="1">
    <citation type="journal article" date="2014" name="Int. J. Syst. Evol. Microbiol.">
        <title>Complete genome sequence of Corynebacterium casei LMG S-19264T (=DSM 44701T), isolated from a smear-ripened cheese.</title>
        <authorList>
            <consortium name="US DOE Joint Genome Institute (JGI-PGF)"/>
            <person name="Walter F."/>
            <person name="Albersmeier A."/>
            <person name="Kalinowski J."/>
            <person name="Ruckert C."/>
        </authorList>
    </citation>
    <scope>NUCLEOTIDE SEQUENCE</scope>
    <source>
        <strain evidence="3">VKM Ac-1069</strain>
    </source>
</reference>
<dbReference type="InterPro" id="IPR022002">
    <property type="entry name" value="ChsH2_Znr"/>
</dbReference>
<protein>
    <recommendedName>
        <fullName evidence="5">Zn-ribbon domain-containing OB-fold protein</fullName>
    </recommendedName>
</protein>
<name>A0A9W6NUM4_9PSEU</name>
<organism evidence="3 4">
    <name type="scientific">Pseudonocardia halophobica</name>
    <dbReference type="NCBI Taxonomy" id="29401"/>
    <lineage>
        <taxon>Bacteria</taxon>
        <taxon>Bacillati</taxon>
        <taxon>Actinomycetota</taxon>
        <taxon>Actinomycetes</taxon>
        <taxon>Pseudonocardiales</taxon>
        <taxon>Pseudonocardiaceae</taxon>
        <taxon>Pseudonocardia</taxon>
    </lineage>
</organism>
<dbReference type="Pfam" id="PF12172">
    <property type="entry name" value="zf-ChsH2"/>
    <property type="match status" value="1"/>
</dbReference>
<dbReference type="PANTHER" id="PTHR34075">
    <property type="entry name" value="BLR3430 PROTEIN"/>
    <property type="match status" value="1"/>
</dbReference>
<gene>
    <name evidence="3" type="ORF">GCM10017577_07360</name>
</gene>
<dbReference type="SUPFAM" id="SSF50249">
    <property type="entry name" value="Nucleic acid-binding proteins"/>
    <property type="match status" value="1"/>
</dbReference>
<feature type="domain" description="ChsH2 C-terminal OB-fold" evidence="1">
    <location>
        <begin position="62"/>
        <end position="121"/>
    </location>
</feature>
<accession>A0A9W6NUM4</accession>
<dbReference type="AlphaFoldDB" id="A0A9W6NUM4"/>
<dbReference type="EMBL" id="BSFQ01000002">
    <property type="protein sequence ID" value="GLL09596.1"/>
    <property type="molecule type" value="Genomic_DNA"/>
</dbReference>
<dbReference type="Proteomes" id="UP001143463">
    <property type="component" value="Unassembled WGS sequence"/>
</dbReference>
<feature type="domain" description="ChsH2 rubredoxin-like zinc ribbon" evidence="2">
    <location>
        <begin position="27"/>
        <end position="53"/>
    </location>
</feature>
<dbReference type="PANTHER" id="PTHR34075:SF5">
    <property type="entry name" value="BLR3430 PROTEIN"/>
    <property type="match status" value="1"/>
</dbReference>
<evidence type="ECO:0000313" key="3">
    <source>
        <dbReference type="EMBL" id="GLL09596.1"/>
    </source>
</evidence>
<sequence>MPPTNTSDASAPVRTRPFREGLVSLEPPRLLGSRCGACATATFPPREFCPACRAVEGLEKTELDRRGRIHSFTVVRQAPPGVAVPYVLAWVDLPADQVRLMSTVVGAEPEAVELGLPVELELTPFATGEDGAELLGFRFRVIDGEENA</sequence>
<evidence type="ECO:0000313" key="4">
    <source>
        <dbReference type="Proteomes" id="UP001143463"/>
    </source>
</evidence>
<dbReference type="RefSeq" id="WP_197040419.1">
    <property type="nucleotide sequence ID" value="NZ_BAAAUZ010000013.1"/>
</dbReference>
<reference evidence="3" key="2">
    <citation type="submission" date="2023-01" db="EMBL/GenBank/DDBJ databases">
        <authorList>
            <person name="Sun Q."/>
            <person name="Evtushenko L."/>
        </authorList>
    </citation>
    <scope>NUCLEOTIDE SEQUENCE</scope>
    <source>
        <strain evidence="3">VKM Ac-1069</strain>
    </source>
</reference>
<dbReference type="Gene3D" id="6.10.30.10">
    <property type="match status" value="1"/>
</dbReference>